<evidence type="ECO:0000256" key="6">
    <source>
        <dbReference type="PROSITE-ProRule" id="PRU00169"/>
    </source>
</evidence>
<dbReference type="CDD" id="cd19934">
    <property type="entry name" value="REC_OmpR_EcPhoP-like"/>
    <property type="match status" value="1"/>
</dbReference>
<dbReference type="GO" id="GO:0006355">
    <property type="term" value="P:regulation of DNA-templated transcription"/>
    <property type="evidence" value="ECO:0007669"/>
    <property type="project" value="InterPro"/>
</dbReference>
<dbReference type="GO" id="GO:0000976">
    <property type="term" value="F:transcription cis-regulatory region binding"/>
    <property type="evidence" value="ECO:0007669"/>
    <property type="project" value="TreeGrafter"/>
</dbReference>
<feature type="domain" description="OmpR/PhoB-type" evidence="9">
    <location>
        <begin position="124"/>
        <end position="218"/>
    </location>
</feature>
<dbReference type="OrthoDB" id="9802426at2"/>
<feature type="domain" description="Response regulatory" evidence="8">
    <location>
        <begin position="2"/>
        <end position="116"/>
    </location>
</feature>
<dbReference type="EMBL" id="MASI01000004">
    <property type="protein sequence ID" value="ODA67146.1"/>
    <property type="molecule type" value="Genomic_DNA"/>
</dbReference>
<dbReference type="InterPro" id="IPR001789">
    <property type="entry name" value="Sig_transdc_resp-reg_receiver"/>
</dbReference>
<dbReference type="SMART" id="SM00862">
    <property type="entry name" value="Trans_reg_C"/>
    <property type="match status" value="1"/>
</dbReference>
<sequence length="228" mass="24761">MHILIVEDDSRIAADIEKALAASGFSAEVSADGEDAWFRGDTGTFDAIILDLGLPKMDGLAVLKRWRSGGRQTPVLILTARGAWPERVEGIDAGADDYLTKPFRMEELVARIRALVRRASGHGAAVIEAGDLALDTLQMRLSNRGVPVSLSPLEYRVMSYLMHQKGRVIPPTELIEHLYGDDDARDANALEAIIARLRKKLGSSAIETRRGFGYSISAGHQSTPEAAP</sequence>
<accession>A0A1E2RY28</accession>
<evidence type="ECO:0000256" key="4">
    <source>
        <dbReference type="ARBA" id="ARBA00023125"/>
    </source>
</evidence>
<evidence type="ECO:0000313" key="10">
    <source>
        <dbReference type="EMBL" id="ODA67146.1"/>
    </source>
</evidence>
<dbReference type="Proteomes" id="UP000095087">
    <property type="component" value="Unassembled WGS sequence"/>
</dbReference>
<dbReference type="GO" id="GO:0000156">
    <property type="term" value="F:phosphorelay response regulator activity"/>
    <property type="evidence" value="ECO:0007669"/>
    <property type="project" value="TreeGrafter"/>
</dbReference>
<dbReference type="Gene3D" id="6.10.250.690">
    <property type="match status" value="1"/>
</dbReference>
<dbReference type="FunFam" id="3.40.50.2300:FF:000002">
    <property type="entry name" value="DNA-binding response regulator PhoP"/>
    <property type="match status" value="1"/>
</dbReference>
<dbReference type="STRING" id="1177755.A7A08_01892"/>
<evidence type="ECO:0000256" key="5">
    <source>
        <dbReference type="ARBA" id="ARBA00023163"/>
    </source>
</evidence>
<keyword evidence="5" id="KW-0804">Transcription</keyword>
<dbReference type="AlphaFoldDB" id="A0A1E2RY28"/>
<reference evidence="10 11" key="1">
    <citation type="submission" date="2016-07" db="EMBL/GenBank/DDBJ databases">
        <title>Draft genome sequence of Methyloligella halotolerans C2T (VKM B-2706T=CCUG 61687T=DSM 25045T), a halotolerant polyhydroxybutyrate accumulating methylotroph.</title>
        <authorList>
            <person name="Vasilenko O.V."/>
            <person name="Doronina N.V."/>
            <person name="Poroshina M.N."/>
            <person name="Tarlachkov S.V."/>
            <person name="Trotsenko Y.A."/>
        </authorList>
    </citation>
    <scope>NUCLEOTIDE SEQUENCE [LARGE SCALE GENOMIC DNA]</scope>
    <source>
        <strain evidence="10 11">VKM B-2706</strain>
    </source>
</reference>
<dbReference type="InterPro" id="IPR036388">
    <property type="entry name" value="WH-like_DNA-bd_sf"/>
</dbReference>
<dbReference type="RefSeq" id="WP_069095162.1">
    <property type="nucleotide sequence ID" value="NZ_MASI01000004.1"/>
</dbReference>
<proteinExistence type="predicted"/>
<dbReference type="Gene3D" id="3.40.50.2300">
    <property type="match status" value="1"/>
</dbReference>
<evidence type="ECO:0000256" key="7">
    <source>
        <dbReference type="PROSITE-ProRule" id="PRU01091"/>
    </source>
</evidence>
<evidence type="ECO:0000259" key="8">
    <source>
        <dbReference type="PROSITE" id="PS50110"/>
    </source>
</evidence>
<dbReference type="CDD" id="cd00383">
    <property type="entry name" value="trans_reg_C"/>
    <property type="match status" value="1"/>
</dbReference>
<keyword evidence="4 7" id="KW-0238">DNA-binding</keyword>
<keyword evidence="11" id="KW-1185">Reference proteome</keyword>
<dbReference type="PROSITE" id="PS50110">
    <property type="entry name" value="RESPONSE_REGULATORY"/>
    <property type="match status" value="1"/>
</dbReference>
<evidence type="ECO:0000256" key="3">
    <source>
        <dbReference type="ARBA" id="ARBA00023015"/>
    </source>
</evidence>
<name>A0A1E2RY28_9HYPH</name>
<dbReference type="PATRIC" id="fig|1177755.3.peg.1896"/>
<dbReference type="PROSITE" id="PS51755">
    <property type="entry name" value="OMPR_PHOB"/>
    <property type="match status" value="1"/>
</dbReference>
<organism evidence="10 11">
    <name type="scientific">Methyloligella halotolerans</name>
    <dbReference type="NCBI Taxonomy" id="1177755"/>
    <lineage>
        <taxon>Bacteria</taxon>
        <taxon>Pseudomonadati</taxon>
        <taxon>Pseudomonadota</taxon>
        <taxon>Alphaproteobacteria</taxon>
        <taxon>Hyphomicrobiales</taxon>
        <taxon>Hyphomicrobiaceae</taxon>
        <taxon>Methyloligella</taxon>
    </lineage>
</organism>
<feature type="modified residue" description="4-aspartylphosphate" evidence="6">
    <location>
        <position position="51"/>
    </location>
</feature>
<dbReference type="GO" id="GO:0032993">
    <property type="term" value="C:protein-DNA complex"/>
    <property type="evidence" value="ECO:0007669"/>
    <property type="project" value="TreeGrafter"/>
</dbReference>
<comment type="caution">
    <text evidence="10">The sequence shown here is derived from an EMBL/GenBank/DDBJ whole genome shotgun (WGS) entry which is preliminary data.</text>
</comment>
<dbReference type="Gene3D" id="1.10.10.10">
    <property type="entry name" value="Winged helix-like DNA-binding domain superfamily/Winged helix DNA-binding domain"/>
    <property type="match status" value="1"/>
</dbReference>
<protein>
    <submittedName>
        <fullName evidence="10">Transcriptional regulatory protein QseB</fullName>
    </submittedName>
</protein>
<dbReference type="InterPro" id="IPR039420">
    <property type="entry name" value="WalR-like"/>
</dbReference>
<keyword evidence="1 6" id="KW-0597">Phosphoprotein</keyword>
<evidence type="ECO:0000256" key="1">
    <source>
        <dbReference type="ARBA" id="ARBA00022553"/>
    </source>
</evidence>
<dbReference type="PANTHER" id="PTHR48111">
    <property type="entry name" value="REGULATOR OF RPOS"/>
    <property type="match status" value="1"/>
</dbReference>
<dbReference type="InterPro" id="IPR011006">
    <property type="entry name" value="CheY-like_superfamily"/>
</dbReference>
<dbReference type="Pfam" id="PF00072">
    <property type="entry name" value="Response_reg"/>
    <property type="match status" value="1"/>
</dbReference>
<dbReference type="PANTHER" id="PTHR48111:SF37">
    <property type="entry name" value="RESPONSE REGULATOR PROTEIN CARR"/>
    <property type="match status" value="1"/>
</dbReference>
<dbReference type="SUPFAM" id="SSF52172">
    <property type="entry name" value="CheY-like"/>
    <property type="match status" value="1"/>
</dbReference>
<evidence type="ECO:0000259" key="9">
    <source>
        <dbReference type="PROSITE" id="PS51755"/>
    </source>
</evidence>
<dbReference type="InterPro" id="IPR001867">
    <property type="entry name" value="OmpR/PhoB-type_DNA-bd"/>
</dbReference>
<dbReference type="GO" id="GO:0005829">
    <property type="term" value="C:cytosol"/>
    <property type="evidence" value="ECO:0007669"/>
    <property type="project" value="TreeGrafter"/>
</dbReference>
<feature type="DNA-binding region" description="OmpR/PhoB-type" evidence="7">
    <location>
        <begin position="124"/>
        <end position="218"/>
    </location>
</feature>
<dbReference type="SMART" id="SM00448">
    <property type="entry name" value="REC"/>
    <property type="match status" value="1"/>
</dbReference>
<dbReference type="Pfam" id="PF00486">
    <property type="entry name" value="Trans_reg_C"/>
    <property type="match status" value="1"/>
</dbReference>
<evidence type="ECO:0000256" key="2">
    <source>
        <dbReference type="ARBA" id="ARBA00023012"/>
    </source>
</evidence>
<evidence type="ECO:0000313" key="11">
    <source>
        <dbReference type="Proteomes" id="UP000095087"/>
    </source>
</evidence>
<keyword evidence="2" id="KW-0902">Two-component regulatory system</keyword>
<gene>
    <name evidence="10" type="ORF">A7A08_01892</name>
</gene>
<keyword evidence="3" id="KW-0805">Transcription regulation</keyword>